<comment type="subcellular location">
    <subcellularLocation>
        <location evidence="1">Cell outer membrane</location>
        <topology evidence="1">Lipid-anchor</topology>
    </subcellularLocation>
</comment>
<protein>
    <submittedName>
        <fullName evidence="7">Putative TraT complement resistance protein</fullName>
    </submittedName>
</protein>
<reference evidence="8" key="1">
    <citation type="submission" date="2016-09" db="EMBL/GenBank/DDBJ databases">
        <title>Comparative genomics of the Campylobacter concisus group.</title>
        <authorList>
            <person name="Miller W.G."/>
            <person name="Yee E."/>
            <person name="Chapman M.H."/>
            <person name="Huynh S."/>
            <person name="Bono J.L."/>
            <person name="On S.L.W."/>
            <person name="StLeger J."/>
            <person name="Foster G."/>
            <person name="Parker C.T."/>
        </authorList>
    </citation>
    <scope>NUCLEOTIDE SEQUENCE [LARGE SCALE GENOMIC DNA]</scope>
    <source>
        <strain evidence="8">RM18021</strain>
    </source>
</reference>
<evidence type="ECO:0000256" key="5">
    <source>
        <dbReference type="ARBA" id="ARBA00023288"/>
    </source>
</evidence>
<dbReference type="PROSITE" id="PS51257">
    <property type="entry name" value="PROKAR_LIPOPROTEIN"/>
    <property type="match status" value="1"/>
</dbReference>
<proteinExistence type="predicted"/>
<keyword evidence="4" id="KW-0564">Palmitate</keyword>
<dbReference type="InterPro" id="IPR008874">
    <property type="entry name" value="TraT_complement-R"/>
</dbReference>
<accession>A0A1S6U827</accession>
<evidence type="ECO:0000256" key="2">
    <source>
        <dbReference type="ARBA" id="ARBA00022729"/>
    </source>
</evidence>
<gene>
    <name evidence="7" type="ORF">CPIN18021_1019</name>
</gene>
<dbReference type="Pfam" id="PF05818">
    <property type="entry name" value="TraT"/>
    <property type="match status" value="1"/>
</dbReference>
<dbReference type="RefSeq" id="WP_078424567.1">
    <property type="nucleotide sequence ID" value="NZ_CP017258.1"/>
</dbReference>
<organism evidence="7 8">
    <name type="scientific">Campylobacter pinnipediorum subsp. caledonicus</name>
    <dbReference type="NCBI Taxonomy" id="1874362"/>
    <lineage>
        <taxon>Bacteria</taxon>
        <taxon>Pseudomonadati</taxon>
        <taxon>Campylobacterota</taxon>
        <taxon>Epsilonproteobacteria</taxon>
        <taxon>Campylobacterales</taxon>
        <taxon>Campylobacteraceae</taxon>
        <taxon>Campylobacter</taxon>
    </lineage>
</organism>
<evidence type="ECO:0000313" key="7">
    <source>
        <dbReference type="EMBL" id="AQW87822.1"/>
    </source>
</evidence>
<evidence type="ECO:0000256" key="1">
    <source>
        <dbReference type="ARBA" id="ARBA00004459"/>
    </source>
</evidence>
<evidence type="ECO:0000256" key="3">
    <source>
        <dbReference type="ARBA" id="ARBA00023136"/>
    </source>
</evidence>
<keyword evidence="8" id="KW-1185">Reference proteome</keyword>
<dbReference type="AlphaFoldDB" id="A0A1S6U827"/>
<keyword evidence="5" id="KW-0449">Lipoprotein</keyword>
<evidence type="ECO:0000256" key="4">
    <source>
        <dbReference type="ARBA" id="ARBA00023139"/>
    </source>
</evidence>
<dbReference type="EMBL" id="CP017258">
    <property type="protein sequence ID" value="AQW87822.1"/>
    <property type="molecule type" value="Genomic_DNA"/>
</dbReference>
<feature type="chain" id="PRO_5012503941" evidence="6">
    <location>
        <begin position="24"/>
        <end position="257"/>
    </location>
</feature>
<evidence type="ECO:0000256" key="6">
    <source>
        <dbReference type="SAM" id="SignalP"/>
    </source>
</evidence>
<dbReference type="GO" id="GO:0009279">
    <property type="term" value="C:cell outer membrane"/>
    <property type="evidence" value="ECO:0007669"/>
    <property type="project" value="UniProtKB-SubCell"/>
</dbReference>
<feature type="signal peptide" evidence="6">
    <location>
        <begin position="1"/>
        <end position="23"/>
    </location>
</feature>
<name>A0A1S6U827_9BACT</name>
<keyword evidence="3" id="KW-0472">Membrane</keyword>
<keyword evidence="2 6" id="KW-0732">Signal</keyword>
<evidence type="ECO:0000313" key="8">
    <source>
        <dbReference type="Proteomes" id="UP000190868"/>
    </source>
</evidence>
<sequence>MKSVKIITSVALASVLFVGCATIQLQTNAKMSQSIFINPVASSKKLIFIATKNTSGQNVNIQNQIENLLTQRGYKIVDDPEMATYILMSNILYCDKKSENNAAGAAVTGGAIGSSIGAYNHGSITGTIAGGAIGAAVTGIIGKLTEDTIYQMQVDIIVREKAKGKVTANKGNVSGQASVADKRKSGFLNEFGGEIRRDEASGNFNSNSTNYDNQVFERDYVEQKTTIFAEATKSGLNLNEAIPILENKIASQIAGLF</sequence>
<dbReference type="Proteomes" id="UP000190868">
    <property type="component" value="Chromosome"/>
</dbReference>